<dbReference type="Proteomes" id="UP000618460">
    <property type="component" value="Unassembled WGS sequence"/>
</dbReference>
<protein>
    <submittedName>
        <fullName evidence="1">Uncharacterized protein</fullName>
    </submittedName>
</protein>
<sequence>MRKKAQLADFFLLVVPSSVYVKMIKSLINKAVLSEDSTASYIYSEIANSKSASTYYDKYREVTGTALKNRHLTTCVIQFLD</sequence>
<dbReference type="AlphaFoldDB" id="A0A917TUF9"/>
<dbReference type="EMBL" id="BMLG01000018">
    <property type="protein sequence ID" value="GGM38541.1"/>
    <property type="molecule type" value="Genomic_DNA"/>
</dbReference>
<reference evidence="1" key="2">
    <citation type="submission" date="2020-09" db="EMBL/GenBank/DDBJ databases">
        <authorList>
            <person name="Sun Q."/>
            <person name="Zhou Y."/>
        </authorList>
    </citation>
    <scope>NUCLEOTIDE SEQUENCE</scope>
    <source>
        <strain evidence="1">CGMCC 1.6333</strain>
    </source>
</reference>
<keyword evidence="2" id="KW-1185">Reference proteome</keyword>
<gene>
    <name evidence="1" type="ORF">GCM10011351_25790</name>
</gene>
<evidence type="ECO:0000313" key="1">
    <source>
        <dbReference type="EMBL" id="GGM38541.1"/>
    </source>
</evidence>
<accession>A0A917TUF9</accession>
<organism evidence="1 2">
    <name type="scientific">Paraliobacillus quinghaiensis</name>
    <dbReference type="NCBI Taxonomy" id="470815"/>
    <lineage>
        <taxon>Bacteria</taxon>
        <taxon>Bacillati</taxon>
        <taxon>Bacillota</taxon>
        <taxon>Bacilli</taxon>
        <taxon>Bacillales</taxon>
        <taxon>Bacillaceae</taxon>
        <taxon>Paraliobacillus</taxon>
    </lineage>
</organism>
<name>A0A917TUF9_9BACI</name>
<reference evidence="1" key="1">
    <citation type="journal article" date="2014" name="Int. J. Syst. Evol. Microbiol.">
        <title>Complete genome sequence of Corynebacterium casei LMG S-19264T (=DSM 44701T), isolated from a smear-ripened cheese.</title>
        <authorList>
            <consortium name="US DOE Joint Genome Institute (JGI-PGF)"/>
            <person name="Walter F."/>
            <person name="Albersmeier A."/>
            <person name="Kalinowski J."/>
            <person name="Ruckert C."/>
        </authorList>
    </citation>
    <scope>NUCLEOTIDE SEQUENCE</scope>
    <source>
        <strain evidence="1">CGMCC 1.6333</strain>
    </source>
</reference>
<proteinExistence type="predicted"/>
<comment type="caution">
    <text evidence="1">The sequence shown here is derived from an EMBL/GenBank/DDBJ whole genome shotgun (WGS) entry which is preliminary data.</text>
</comment>
<evidence type="ECO:0000313" key="2">
    <source>
        <dbReference type="Proteomes" id="UP000618460"/>
    </source>
</evidence>